<dbReference type="SUPFAM" id="SSF52540">
    <property type="entry name" value="P-loop containing nucleoside triphosphate hydrolases"/>
    <property type="match status" value="1"/>
</dbReference>
<protein>
    <submittedName>
        <fullName evidence="3">ATP-binding protein</fullName>
    </submittedName>
</protein>
<comment type="caution">
    <text evidence="3">The sequence shown here is derived from an EMBL/GenBank/DDBJ whole genome shotgun (WGS) entry which is preliminary data.</text>
</comment>
<dbReference type="InterPro" id="IPR025420">
    <property type="entry name" value="DUF4143"/>
</dbReference>
<evidence type="ECO:0000313" key="3">
    <source>
        <dbReference type="EMBL" id="NGZ89484.1"/>
    </source>
</evidence>
<dbReference type="Pfam" id="PF13173">
    <property type="entry name" value="AAA_14"/>
    <property type="match status" value="1"/>
</dbReference>
<dbReference type="PANTHER" id="PTHR33295:SF7">
    <property type="entry name" value="ATPASE"/>
    <property type="match status" value="1"/>
</dbReference>
<evidence type="ECO:0000259" key="2">
    <source>
        <dbReference type="Pfam" id="PF13635"/>
    </source>
</evidence>
<evidence type="ECO:0000259" key="1">
    <source>
        <dbReference type="Pfam" id="PF13173"/>
    </source>
</evidence>
<dbReference type="EMBL" id="JAANAS010000038">
    <property type="protein sequence ID" value="NGZ89484.1"/>
    <property type="molecule type" value="Genomic_DNA"/>
</dbReference>
<organism evidence="3 4">
    <name type="scientific">Psychroflexus maritimus</name>
    <dbReference type="NCBI Taxonomy" id="2714865"/>
    <lineage>
        <taxon>Bacteria</taxon>
        <taxon>Pseudomonadati</taxon>
        <taxon>Bacteroidota</taxon>
        <taxon>Flavobacteriia</taxon>
        <taxon>Flavobacteriales</taxon>
        <taxon>Flavobacteriaceae</taxon>
        <taxon>Psychroflexus</taxon>
    </lineage>
</organism>
<dbReference type="InterPro" id="IPR041682">
    <property type="entry name" value="AAA_14"/>
</dbReference>
<proteinExistence type="predicted"/>
<sequence>MQLTKRDRYADLLVWKNQENKKPLIIRGARQVGKTTLIKQFSKEYDYFIHLNLEKSKDASLFKQNLEASELIDILFLRNNINSKNIDNTLLFIDEIQEEPRAIAQLRYFYEDHPGLSIIGAGSLLEHKMKDISNFPVGRVEFLYLFPFNFREFLIANNKKILASAILDKDWKVSLHELALEWFNRYAIIGGMPEVVTNYAVTNQLSSLPRIYESIWTTYKEDILKYAKNTSQNRIIQFLVDTAPLYADQRIKFQNFGNSNYKSREVSEAFKQLNDAKIIQLIYPCTKVDFPIIPSLRKSPRLQFLDTGILNFCLSIQDQLIQLNDLSDAYRGAIIPHLITQELISKNTNAYQLPYFWVRDKKQSSAEVDLLIRINELLIPIEIKSGKKGTLKSLHEFIDLSEHPYAVRLYAGKYSVEEGKTKRGKTYKLLNLPYYLGLKLEEEITNFIKNNPF</sequence>
<reference evidence="3" key="1">
    <citation type="submission" date="2020-03" db="EMBL/GenBank/DDBJ databases">
        <title>Psychroflexus Maritimus sp. nov., isolate from marine sediment.</title>
        <authorList>
            <person name="Zhong Y.-L."/>
        </authorList>
    </citation>
    <scope>NUCLEOTIDE SEQUENCE</scope>
    <source>
        <strain evidence="3">C1</strain>
    </source>
</reference>
<dbReference type="Pfam" id="PF13635">
    <property type="entry name" value="DUF4143"/>
    <property type="match status" value="1"/>
</dbReference>
<name>A0A967AC04_9FLAO</name>
<accession>A0A967AC04</accession>
<dbReference type="AlphaFoldDB" id="A0A967AC04"/>
<feature type="domain" description="AAA" evidence="1">
    <location>
        <begin position="21"/>
        <end position="154"/>
    </location>
</feature>
<dbReference type="Proteomes" id="UP000643701">
    <property type="component" value="Unassembled WGS sequence"/>
</dbReference>
<keyword evidence="3" id="KW-0547">Nucleotide-binding</keyword>
<dbReference type="GO" id="GO:0005524">
    <property type="term" value="F:ATP binding"/>
    <property type="evidence" value="ECO:0007669"/>
    <property type="project" value="UniProtKB-KW"/>
</dbReference>
<dbReference type="Gene3D" id="3.40.50.300">
    <property type="entry name" value="P-loop containing nucleotide triphosphate hydrolases"/>
    <property type="match status" value="1"/>
</dbReference>
<dbReference type="RefSeq" id="WP_166399750.1">
    <property type="nucleotide sequence ID" value="NZ_JAANAS010000038.1"/>
</dbReference>
<dbReference type="InterPro" id="IPR027417">
    <property type="entry name" value="P-loop_NTPase"/>
</dbReference>
<dbReference type="PANTHER" id="PTHR33295">
    <property type="entry name" value="ATPASE"/>
    <property type="match status" value="1"/>
</dbReference>
<gene>
    <name evidence="3" type="ORF">G7034_04370</name>
</gene>
<keyword evidence="3" id="KW-0067">ATP-binding</keyword>
<evidence type="ECO:0000313" key="4">
    <source>
        <dbReference type="Proteomes" id="UP000643701"/>
    </source>
</evidence>
<keyword evidence="4" id="KW-1185">Reference proteome</keyword>
<feature type="domain" description="DUF4143" evidence="2">
    <location>
        <begin position="221"/>
        <end position="386"/>
    </location>
</feature>